<accession>A0ABY1C2B7</accession>
<organism evidence="5 6">
    <name type="scientific">Lacrimispora sphenoides JCM 1415</name>
    <dbReference type="NCBI Taxonomy" id="1297793"/>
    <lineage>
        <taxon>Bacteria</taxon>
        <taxon>Bacillati</taxon>
        <taxon>Bacillota</taxon>
        <taxon>Clostridia</taxon>
        <taxon>Lachnospirales</taxon>
        <taxon>Lachnospiraceae</taxon>
        <taxon>Lacrimispora</taxon>
    </lineage>
</organism>
<evidence type="ECO:0000313" key="5">
    <source>
        <dbReference type="EMBL" id="SET56329.1"/>
    </source>
</evidence>
<keyword evidence="4" id="KW-0804">Transcription</keyword>
<evidence type="ECO:0000256" key="4">
    <source>
        <dbReference type="ARBA" id="ARBA00023163"/>
    </source>
</evidence>
<name>A0ABY1C2B7_9FIRM</name>
<gene>
    <name evidence="5" type="ORF">SAMN02745906_0383</name>
</gene>
<dbReference type="Proteomes" id="UP000198970">
    <property type="component" value="Chromosome I"/>
</dbReference>
<dbReference type="Gene3D" id="1.10.10.10">
    <property type="entry name" value="Winged helix-like DNA-binding domain superfamily/Winged helix DNA-binding domain"/>
    <property type="match status" value="1"/>
</dbReference>
<protein>
    <submittedName>
        <fullName evidence="5">Predicted transcriptional regulator</fullName>
    </submittedName>
</protein>
<comment type="similarity">
    <text evidence="1">Belongs to the BlaI transcriptional regulatory family.</text>
</comment>
<dbReference type="EMBL" id="LT630003">
    <property type="protein sequence ID" value="SET56329.1"/>
    <property type="molecule type" value="Genomic_DNA"/>
</dbReference>
<dbReference type="PIRSF" id="PIRSF019455">
    <property type="entry name" value="CopR_AtkY"/>
    <property type="match status" value="1"/>
</dbReference>
<dbReference type="RefSeq" id="WP_100041395.1">
    <property type="nucleotide sequence ID" value="NZ_LT630003.1"/>
</dbReference>
<evidence type="ECO:0000313" key="6">
    <source>
        <dbReference type="Proteomes" id="UP000198970"/>
    </source>
</evidence>
<keyword evidence="6" id="KW-1185">Reference proteome</keyword>
<reference evidence="5 6" key="1">
    <citation type="submission" date="2016-10" db="EMBL/GenBank/DDBJ databases">
        <authorList>
            <person name="Varghese N."/>
            <person name="Submissions S."/>
        </authorList>
    </citation>
    <scope>NUCLEOTIDE SEQUENCE [LARGE SCALE GENOMIC DNA]</scope>
    <source>
        <strain evidence="5 6">ATCC 19403</strain>
    </source>
</reference>
<keyword evidence="3" id="KW-0238">DNA-binding</keyword>
<evidence type="ECO:0000256" key="3">
    <source>
        <dbReference type="ARBA" id="ARBA00023125"/>
    </source>
</evidence>
<dbReference type="Gene3D" id="1.10.4040.10">
    <property type="entry name" value="Penicillinase repressor domain"/>
    <property type="match status" value="1"/>
</dbReference>
<evidence type="ECO:0000256" key="2">
    <source>
        <dbReference type="ARBA" id="ARBA00023015"/>
    </source>
</evidence>
<dbReference type="InterPro" id="IPR005650">
    <property type="entry name" value="BlaI_family"/>
</dbReference>
<dbReference type="Pfam" id="PF03965">
    <property type="entry name" value="Penicillinase_R"/>
    <property type="match status" value="1"/>
</dbReference>
<dbReference type="InterPro" id="IPR036388">
    <property type="entry name" value="WH-like_DNA-bd_sf"/>
</dbReference>
<sequence length="119" mass="14153">MKYTLSQTEQDIMKLLWQKKQWFSAADFWVYFNNNGKECKRQTIHTYLVRMEEKGFLVKNKKKYMYAFTEEEFAQKKAKEVLDTMFNGSLKQLIVALAGNKNISSEEANELKDYLNDLD</sequence>
<proteinExistence type="inferred from homology"/>
<dbReference type="InterPro" id="IPR036390">
    <property type="entry name" value="WH_DNA-bd_sf"/>
</dbReference>
<keyword evidence="2" id="KW-0805">Transcription regulation</keyword>
<dbReference type="SUPFAM" id="SSF46785">
    <property type="entry name" value="Winged helix' DNA-binding domain"/>
    <property type="match status" value="1"/>
</dbReference>
<evidence type="ECO:0000256" key="1">
    <source>
        <dbReference type="ARBA" id="ARBA00011046"/>
    </source>
</evidence>